<feature type="domain" description="Calcineurin-like phosphoesterase" evidence="3">
    <location>
        <begin position="143"/>
        <end position="393"/>
    </location>
</feature>
<dbReference type="Gene3D" id="3.60.21.10">
    <property type="match status" value="1"/>
</dbReference>
<dbReference type="AlphaFoldDB" id="A0A850QMC0"/>
<evidence type="ECO:0000259" key="3">
    <source>
        <dbReference type="Pfam" id="PF00149"/>
    </source>
</evidence>
<evidence type="ECO:0000256" key="2">
    <source>
        <dbReference type="ARBA" id="ARBA00022801"/>
    </source>
</evidence>
<dbReference type="PANTHER" id="PTHR10161:SF14">
    <property type="entry name" value="TARTRATE-RESISTANT ACID PHOSPHATASE TYPE 5"/>
    <property type="match status" value="1"/>
</dbReference>
<dbReference type="PANTHER" id="PTHR10161">
    <property type="entry name" value="TARTRATE-RESISTANT ACID PHOSPHATASE TYPE 5"/>
    <property type="match status" value="1"/>
</dbReference>
<accession>A0A850QMC0</accession>
<dbReference type="InterPro" id="IPR004843">
    <property type="entry name" value="Calcineurin-like_PHP"/>
</dbReference>
<sequence>MNGRLFSTFSFAAVALVAAGVLSGCSTTVPELAGKKQLPAVALQDPATLPDTWVVLGEQGQPVARAVTSAAECPVLLQDGTPGSMQVRARPETIAQRKTASSPDNSKPSAFPVLVCEAPLKPGISHASIGGRELAVPKATVQKIVVIGDTGCRMKLADNYFQSCNDSDKWAFRSMVQAAAQTHPDLVIHVGDYHYRENACPDGNPACAGSPWGYGWDTWKADFFDPAKALLQAAPWVMVRGNHESCLRAGQGWWRLLDPRPLQAGRDCNLAENDQKGDYSAPYAVPLGKVGNEAAQLIVFDSSKVPNKVLAKEDVPHRTYMEQFKTVNALAAKADFNIFMNHHPILGFGVEKKKDGQLSVWPGNAALQDVLQNLNATPLFPSQVQATLSGHVHLFEALTFSSGHPTQFVSGNGGSSLDMPLPATAVTGKTPYSAAVLEHFSNSNDVGFMTMERELQSWKIQAWNKEGKLITECHMENRKTVCRAVNS</sequence>
<organism evidence="4 5">
    <name type="scientific">Undibacterium oligocarboniphilum</name>
    <dbReference type="NCBI Taxonomy" id="666702"/>
    <lineage>
        <taxon>Bacteria</taxon>
        <taxon>Pseudomonadati</taxon>
        <taxon>Pseudomonadota</taxon>
        <taxon>Betaproteobacteria</taxon>
        <taxon>Burkholderiales</taxon>
        <taxon>Oxalobacteraceae</taxon>
        <taxon>Undibacterium</taxon>
    </lineage>
</organism>
<dbReference type="SUPFAM" id="SSF56300">
    <property type="entry name" value="Metallo-dependent phosphatases"/>
    <property type="match status" value="1"/>
</dbReference>
<dbReference type="Pfam" id="PF00149">
    <property type="entry name" value="Metallophos"/>
    <property type="match status" value="1"/>
</dbReference>
<dbReference type="InterPro" id="IPR051558">
    <property type="entry name" value="Metallophosphoesterase_PAP"/>
</dbReference>
<keyword evidence="2" id="KW-0378">Hydrolase</keyword>
<dbReference type="PROSITE" id="PS51257">
    <property type="entry name" value="PROKAR_LIPOPROTEIN"/>
    <property type="match status" value="1"/>
</dbReference>
<dbReference type="InterPro" id="IPR029052">
    <property type="entry name" value="Metallo-depent_PP-like"/>
</dbReference>
<evidence type="ECO:0000256" key="1">
    <source>
        <dbReference type="ARBA" id="ARBA00022729"/>
    </source>
</evidence>
<keyword evidence="5" id="KW-1185">Reference proteome</keyword>
<protein>
    <submittedName>
        <fullName evidence="4">Metallophosphoesterase</fullName>
    </submittedName>
</protein>
<dbReference type="GO" id="GO:0016787">
    <property type="term" value="F:hydrolase activity"/>
    <property type="evidence" value="ECO:0007669"/>
    <property type="project" value="UniProtKB-KW"/>
</dbReference>
<dbReference type="Proteomes" id="UP000588051">
    <property type="component" value="Unassembled WGS sequence"/>
</dbReference>
<evidence type="ECO:0000313" key="4">
    <source>
        <dbReference type="EMBL" id="NVO77870.1"/>
    </source>
</evidence>
<name>A0A850QMC0_9BURK</name>
<gene>
    <name evidence="4" type="ORF">HV832_08495</name>
</gene>
<comment type="caution">
    <text evidence="4">The sequence shown here is derived from an EMBL/GenBank/DDBJ whole genome shotgun (WGS) entry which is preliminary data.</text>
</comment>
<keyword evidence="1" id="KW-0732">Signal</keyword>
<dbReference type="EMBL" id="JABXYJ010000004">
    <property type="protein sequence ID" value="NVO77870.1"/>
    <property type="molecule type" value="Genomic_DNA"/>
</dbReference>
<evidence type="ECO:0000313" key="5">
    <source>
        <dbReference type="Proteomes" id="UP000588051"/>
    </source>
</evidence>
<proteinExistence type="predicted"/>
<reference evidence="4 5" key="1">
    <citation type="submission" date="2020-06" db="EMBL/GenBank/DDBJ databases">
        <authorList>
            <person name="Qiu C."/>
            <person name="Liu Z."/>
        </authorList>
    </citation>
    <scope>NUCLEOTIDE SEQUENCE [LARGE SCALE GENOMIC DNA]</scope>
    <source>
        <strain evidence="4 5">EM 1</strain>
    </source>
</reference>
<dbReference type="RefSeq" id="WP_176803174.1">
    <property type="nucleotide sequence ID" value="NZ_JABXYJ010000004.1"/>
</dbReference>